<dbReference type="SUPFAM" id="SSF55103">
    <property type="entry name" value="FAD-linked oxidases, C-terminal domain"/>
    <property type="match status" value="1"/>
</dbReference>
<dbReference type="KEGG" id="bpsi:IX83_05900"/>
<evidence type="ECO:0000256" key="2">
    <source>
        <dbReference type="ARBA" id="ARBA00022630"/>
    </source>
</evidence>
<evidence type="ECO:0000259" key="8">
    <source>
        <dbReference type="PROSITE" id="PS51387"/>
    </source>
</evidence>
<evidence type="ECO:0000256" key="1">
    <source>
        <dbReference type="ARBA" id="ARBA00001974"/>
    </source>
</evidence>
<name>A0A077DDH0_9BURK</name>
<evidence type="ECO:0000313" key="9">
    <source>
        <dbReference type="EMBL" id="AIL32910.1"/>
    </source>
</evidence>
<dbReference type="InterPro" id="IPR016164">
    <property type="entry name" value="FAD-linked_Oxase-like_C"/>
</dbReference>
<dbReference type="HAMAP" id="MF_02092">
    <property type="entry name" value="DLDH_Dld"/>
    <property type="match status" value="1"/>
</dbReference>
<dbReference type="EMBL" id="CP009238">
    <property type="protein sequence ID" value="AIL32910.1"/>
    <property type="molecule type" value="Genomic_DNA"/>
</dbReference>
<feature type="binding site" evidence="5 7">
    <location>
        <position position="142"/>
    </location>
    <ligand>
        <name>FAD</name>
        <dbReference type="ChEBI" id="CHEBI:57692"/>
    </ligand>
</feature>
<keyword evidence="10" id="KW-1185">Reference proteome</keyword>
<dbReference type="RefSeq" id="WP_038500142.1">
    <property type="nucleotide sequence ID" value="NZ_AFWK01000016.1"/>
</dbReference>
<keyword evidence="5 6" id="KW-0874">Quinone</keyword>
<evidence type="ECO:0000256" key="3">
    <source>
        <dbReference type="ARBA" id="ARBA00022827"/>
    </source>
</evidence>
<dbReference type="STRING" id="1072685.IX83_05900"/>
<dbReference type="Gene3D" id="3.30.1370.20">
    <property type="entry name" value="D-lactate dehydrogenase, cap domain, subdomain 2"/>
    <property type="match status" value="1"/>
</dbReference>
<dbReference type="PANTHER" id="PTHR43716:SF1">
    <property type="entry name" value="D-2-HYDROXYGLUTARATE DEHYDROGENASE, MITOCHONDRIAL"/>
    <property type="match status" value="1"/>
</dbReference>
<dbReference type="InterPro" id="IPR016166">
    <property type="entry name" value="FAD-bd_PCMH"/>
</dbReference>
<dbReference type="InterPro" id="IPR016173">
    <property type="entry name" value="D-lactate_DH_C-sub2"/>
</dbReference>
<comment type="cofactor">
    <cofactor evidence="1 5 6 7">
        <name>FAD</name>
        <dbReference type="ChEBI" id="CHEBI:57692"/>
    </cofactor>
</comment>
<accession>A0A077DDH0</accession>
<feature type="binding site" evidence="5 7">
    <location>
        <position position="255"/>
    </location>
    <ligand>
        <name>FAD</name>
        <dbReference type="ChEBI" id="CHEBI:57692"/>
    </ligand>
</feature>
<evidence type="ECO:0000256" key="7">
    <source>
        <dbReference type="PIRSR" id="PIRSR000101-1"/>
    </source>
</evidence>
<comment type="catalytic activity">
    <reaction evidence="5 6">
        <text>(R)-lactate + a quinone = a quinol + pyruvate</text>
        <dbReference type="Rhea" id="RHEA:51468"/>
        <dbReference type="ChEBI" id="CHEBI:15361"/>
        <dbReference type="ChEBI" id="CHEBI:16004"/>
        <dbReference type="ChEBI" id="CHEBI:24646"/>
        <dbReference type="ChEBI" id="CHEBI:132124"/>
        <dbReference type="EC" id="1.1.5.12"/>
    </reaction>
</comment>
<dbReference type="InterPro" id="IPR006094">
    <property type="entry name" value="Oxid_FAD_bind_N"/>
</dbReference>
<dbReference type="Gene3D" id="3.30.70.610">
    <property type="entry name" value="D-lactate dehydrogenase, cap domain, subdomain 1"/>
    <property type="match status" value="2"/>
</dbReference>
<feature type="binding site" evidence="5 7">
    <location>
        <begin position="77"/>
        <end position="78"/>
    </location>
    <ligand>
        <name>FAD</name>
        <dbReference type="ChEBI" id="CHEBI:57692"/>
    </ligand>
</feature>
<dbReference type="GO" id="GO:0004458">
    <property type="term" value="F:D-lactate dehydrogenase (cytochrome) activity"/>
    <property type="evidence" value="ECO:0007669"/>
    <property type="project" value="UniProtKB-UniRule"/>
</dbReference>
<dbReference type="SUPFAM" id="SSF56176">
    <property type="entry name" value="FAD-binding/transporter-associated domain-like"/>
    <property type="match status" value="1"/>
</dbReference>
<dbReference type="GO" id="GO:0048038">
    <property type="term" value="F:quinone binding"/>
    <property type="evidence" value="ECO:0007669"/>
    <property type="project" value="UniProtKB-KW"/>
</dbReference>
<dbReference type="AlphaFoldDB" id="A0A077DDH0"/>
<dbReference type="EC" id="1.1.5.12" evidence="5"/>
<dbReference type="InterPro" id="IPR016172">
    <property type="entry name" value="D-lactate_DH_C-sub1"/>
</dbReference>
<dbReference type="OrthoDB" id="9772552at2"/>
<dbReference type="GO" id="GO:0022904">
    <property type="term" value="P:respiratory electron transport chain"/>
    <property type="evidence" value="ECO:0007669"/>
    <property type="project" value="InterPro"/>
</dbReference>
<comment type="function">
    <text evidence="5 6">Catalyzes the oxidation of D-lactate to pyruvate.</text>
</comment>
<dbReference type="Pfam" id="PF01565">
    <property type="entry name" value="FAD_binding_4"/>
    <property type="match status" value="1"/>
</dbReference>
<evidence type="ECO:0000256" key="5">
    <source>
        <dbReference type="HAMAP-Rule" id="MF_02092"/>
    </source>
</evidence>
<keyword evidence="5" id="KW-1003">Cell membrane</keyword>
<dbReference type="InterPro" id="IPR016167">
    <property type="entry name" value="FAD-bd_PCMH_sub1"/>
</dbReference>
<feature type="binding site" evidence="5 7">
    <location>
        <position position="135"/>
    </location>
    <ligand>
        <name>FAD</name>
        <dbReference type="ChEBI" id="CHEBI:57692"/>
    </ligand>
</feature>
<dbReference type="eggNOG" id="COG0277">
    <property type="taxonomic scope" value="Bacteria"/>
</dbReference>
<dbReference type="Pfam" id="PF09330">
    <property type="entry name" value="Lact-deh-memb"/>
    <property type="match status" value="1"/>
</dbReference>
<comment type="subcellular location">
    <subcellularLocation>
        <location evidence="5">Cell inner membrane</location>
        <topology evidence="5">Peripheral membrane protein</topology>
        <orientation evidence="5">Cytoplasmic side</orientation>
    </subcellularLocation>
</comment>
<dbReference type="InterPro" id="IPR016169">
    <property type="entry name" value="FAD-bd_PCMH_sub2"/>
</dbReference>
<gene>
    <name evidence="5" type="primary">dld</name>
    <name evidence="9" type="ORF">IX83_05900</name>
</gene>
<dbReference type="GO" id="GO:0071949">
    <property type="term" value="F:FAD binding"/>
    <property type="evidence" value="ECO:0007669"/>
    <property type="project" value="InterPro"/>
</dbReference>
<evidence type="ECO:0000313" key="10">
    <source>
        <dbReference type="Proteomes" id="UP000028945"/>
    </source>
</evidence>
<dbReference type="Proteomes" id="UP000028945">
    <property type="component" value="Chromosome"/>
</dbReference>
<dbReference type="InterPro" id="IPR051264">
    <property type="entry name" value="FAD-oxidored/transferase_4"/>
</dbReference>
<dbReference type="GO" id="GO:0006089">
    <property type="term" value="P:lactate metabolic process"/>
    <property type="evidence" value="ECO:0007669"/>
    <property type="project" value="UniProtKB-UniRule"/>
</dbReference>
<dbReference type="InterPro" id="IPR012256">
    <property type="entry name" value="D_lactate_DH"/>
</dbReference>
<evidence type="ECO:0000256" key="6">
    <source>
        <dbReference type="PIRNR" id="PIRNR000101"/>
    </source>
</evidence>
<sequence length="575" mass="64939">MSHPFIQEARQIVGVEHTITDPRKMERFTKGFRFGSGSALVVVQPATLLEMWKIAQACVKHDLILINQASNTGLTGGSTPDGDYDRPVVIMSNRRVKGIFLINDESQAIALPGANLFELEDELRKHNREPHSVIGSSCIGASVVGGICNNSGGALIHRGPAYTQLAIYAKLHEDGVLRLHNELGVNLGDDPETILTRLQNRDFTSDDVINDPSKVASDHEYQERIRDVDADTPARFNNDGRRLYGASGSAGRLVVFAVRVDTFEKPKREKVFYIATNETKNLSKIRRHILSHFKELPVSGEYIHRDYFTVSEKYGRDTVRVIKSVGSKYIPKFFSFKSSVDRVLNRFSFLPKGTSDLVIQFFMNLLPSHLPKFMLDFNKKYEHHLILKMADDGVDEAQQYFDEFFKEHEGACHACTPEEGEMAILHRFAAAGAAKRYQVALGKQSGGIIAFDVALRRNDEDWFEVLPPELDKLFVSKLYCGHFFCHVMHQDYIVKPGVDPMEAKMALFPLFDQRGAQYPAEHNVGHLYQAKEELKNFYRENDPTNSFNPGIGKTSRLKNWCDCGEEHDGLFSGMK</sequence>
<evidence type="ECO:0000256" key="4">
    <source>
        <dbReference type="ARBA" id="ARBA00023002"/>
    </source>
</evidence>
<keyword evidence="5" id="KW-0472">Membrane</keyword>
<dbReference type="NCBIfam" id="NF008387">
    <property type="entry name" value="PRK11183.1"/>
    <property type="match status" value="1"/>
</dbReference>
<dbReference type="Gene3D" id="3.30.43.10">
    <property type="entry name" value="Uridine Diphospho-n-acetylenolpyruvylglucosamine Reductase, domain 2"/>
    <property type="match status" value="1"/>
</dbReference>
<feature type="domain" description="FAD-binding PCMH-type" evidence="8">
    <location>
        <begin position="34"/>
        <end position="205"/>
    </location>
</feature>
<dbReference type="PIRSF" id="PIRSF000101">
    <property type="entry name" value="D-lactate_dh"/>
    <property type="match status" value="1"/>
</dbReference>
<comment type="similarity">
    <text evidence="5">Belongs to the quinone-dependent D-lactate dehydrogenase family.</text>
</comment>
<feature type="binding site" evidence="5 7">
    <location>
        <position position="152"/>
    </location>
    <ligand>
        <name>FAD</name>
        <dbReference type="ChEBI" id="CHEBI:57692"/>
    </ligand>
</feature>
<dbReference type="Gene3D" id="3.30.465.10">
    <property type="match status" value="1"/>
</dbReference>
<dbReference type="GO" id="GO:0055085">
    <property type="term" value="P:transmembrane transport"/>
    <property type="evidence" value="ECO:0007669"/>
    <property type="project" value="InterPro"/>
</dbReference>
<organism evidence="9 10">
    <name type="scientific">Basilea psittacipulmonis DSM 24701</name>
    <dbReference type="NCBI Taxonomy" id="1072685"/>
    <lineage>
        <taxon>Bacteria</taxon>
        <taxon>Pseudomonadati</taxon>
        <taxon>Pseudomonadota</taxon>
        <taxon>Betaproteobacteria</taxon>
        <taxon>Burkholderiales</taxon>
        <taxon>Alcaligenaceae</taxon>
        <taxon>Basilea</taxon>
    </lineage>
</organism>
<keyword evidence="4 5" id="KW-0560">Oxidoreductase</keyword>
<feature type="binding site" evidence="7">
    <location>
        <position position="250"/>
    </location>
    <ligand>
        <name>FAD</name>
        <dbReference type="ChEBI" id="CHEBI:57692"/>
    </ligand>
</feature>
<reference evidence="9 10" key="1">
    <citation type="journal article" date="2014" name="BMC Genomics">
        <title>A genomic perspective on a new bacterial genus and species from the Alcaligenaceae family, Basilea psittacipulmonis.</title>
        <authorList>
            <person name="Whiteson K.L."/>
            <person name="Hernandez D."/>
            <person name="Lazarevic V."/>
            <person name="Gaia N."/>
            <person name="Farinelli L."/>
            <person name="Francois P."/>
            <person name="Pilo P."/>
            <person name="Frey J."/>
            <person name="Schrenzel J."/>
        </authorList>
    </citation>
    <scope>NUCLEOTIDE SEQUENCE [LARGE SCALE GENOMIC DNA]</scope>
    <source>
        <strain evidence="9 10">DSM 24701</strain>
    </source>
</reference>
<dbReference type="PANTHER" id="PTHR43716">
    <property type="entry name" value="D-2-HYDROXYGLUTARATE DEHYDROGENASE, MITOCHONDRIAL"/>
    <property type="match status" value="1"/>
</dbReference>
<dbReference type="PROSITE" id="PS51387">
    <property type="entry name" value="FAD_PCMH"/>
    <property type="match status" value="1"/>
</dbReference>
<dbReference type="GO" id="GO:0102029">
    <property type="term" value="F:D-lactate dehydrogenase (quinone) activity"/>
    <property type="evidence" value="ECO:0007669"/>
    <property type="project" value="UniProtKB-EC"/>
</dbReference>
<keyword evidence="2 5" id="KW-0285">Flavoprotein</keyword>
<feature type="binding site" evidence="5 7">
    <location>
        <begin position="69"/>
        <end position="73"/>
    </location>
    <ligand>
        <name>FAD</name>
        <dbReference type="ChEBI" id="CHEBI:57692"/>
    </ligand>
</feature>
<dbReference type="InterPro" id="IPR036318">
    <property type="entry name" value="FAD-bd_PCMH-like_sf"/>
</dbReference>
<dbReference type="GO" id="GO:0031234">
    <property type="term" value="C:extrinsic component of cytoplasmic side of plasma membrane"/>
    <property type="evidence" value="ECO:0007669"/>
    <property type="project" value="UniProtKB-UniRule"/>
</dbReference>
<keyword evidence="5" id="KW-0997">Cell inner membrane</keyword>
<proteinExistence type="inferred from homology"/>
<keyword evidence="3 5" id="KW-0274">FAD</keyword>
<dbReference type="InterPro" id="IPR015409">
    <property type="entry name" value="Lactate_DH_C"/>
</dbReference>
<protein>
    <recommendedName>
        <fullName evidence="5">Quinone-dependent D-lactate dehydrogenase</fullName>
        <ecNumber evidence="5">1.1.5.12</ecNumber>
    </recommendedName>
    <alternativeName>
        <fullName evidence="5">D-lactate dehydrogenase</fullName>
        <shortName evidence="5">D-LDH</shortName>
    </alternativeName>
</protein>
<dbReference type="HOGENOM" id="CLU_034094_0_0_4"/>